<dbReference type="Proteomes" id="UP001389717">
    <property type="component" value="Unassembled WGS sequence"/>
</dbReference>
<dbReference type="PROSITE" id="PS51257">
    <property type="entry name" value="PROKAR_LIPOPROTEIN"/>
    <property type="match status" value="1"/>
</dbReference>
<keyword evidence="2" id="KW-1185">Reference proteome</keyword>
<sequence length="140" mass="15994">MKIVFKLLIAAALFLTGCTDNNPANWKLSPAFTYENMTLHGTEGKFGMIKVNGESDEPEFPVGEGRQYQVYFLERPEDFNGKRYKMAATHKDTGETVKLYEWEIDNEQSGAKFVLDRAGLWKIDVLVDDEPYTNFIVEAK</sequence>
<accession>A0ABU9K6H3</accession>
<comment type="caution">
    <text evidence="1">The sequence shown here is derived from an EMBL/GenBank/DDBJ whole genome shotgun (WGS) entry which is preliminary data.</text>
</comment>
<name>A0ABU9K6H3_9BACI</name>
<proteinExistence type="predicted"/>
<evidence type="ECO:0000313" key="1">
    <source>
        <dbReference type="EMBL" id="MEL3971685.1"/>
    </source>
</evidence>
<dbReference type="RefSeq" id="WP_341981222.1">
    <property type="nucleotide sequence ID" value="NZ_JBBYAF010000007.1"/>
</dbReference>
<reference evidence="1 2" key="1">
    <citation type="submission" date="2024-04" db="EMBL/GenBank/DDBJ databases">
        <title>Bacillus oryzaecorticis sp. nov., a moderately halophilic bacterium isolated from rice husks.</title>
        <authorList>
            <person name="Zhu H.-S."/>
        </authorList>
    </citation>
    <scope>NUCLEOTIDE SEQUENCE [LARGE SCALE GENOMIC DNA]</scope>
    <source>
        <strain evidence="1 2">ZC255</strain>
    </source>
</reference>
<evidence type="ECO:0000313" key="2">
    <source>
        <dbReference type="Proteomes" id="UP001389717"/>
    </source>
</evidence>
<gene>
    <name evidence="1" type="ORF">AAEO50_05265</name>
</gene>
<protein>
    <submittedName>
        <fullName evidence="1">Uncharacterized protein</fullName>
    </submittedName>
</protein>
<dbReference type="Gene3D" id="2.60.40.3830">
    <property type="match status" value="1"/>
</dbReference>
<dbReference type="EMBL" id="JBBYAF010000007">
    <property type="protein sequence ID" value="MEL3971685.1"/>
    <property type="molecule type" value="Genomic_DNA"/>
</dbReference>
<organism evidence="1 2">
    <name type="scientific">Rossellomorea oryzaecorticis</name>
    <dbReference type="NCBI Taxonomy" id="1396505"/>
    <lineage>
        <taxon>Bacteria</taxon>
        <taxon>Bacillati</taxon>
        <taxon>Bacillota</taxon>
        <taxon>Bacilli</taxon>
        <taxon>Bacillales</taxon>
        <taxon>Bacillaceae</taxon>
        <taxon>Rossellomorea</taxon>
    </lineage>
</organism>